<feature type="compositionally biased region" description="Basic and acidic residues" evidence="1">
    <location>
        <begin position="34"/>
        <end position="43"/>
    </location>
</feature>
<evidence type="ECO:0000313" key="4">
    <source>
        <dbReference type="Proteomes" id="UP000007800"/>
    </source>
</evidence>
<gene>
    <name evidence="3" type="ORF">Pmar_PMAR024278</name>
</gene>
<evidence type="ECO:0000256" key="1">
    <source>
        <dbReference type="SAM" id="MobiDB-lite"/>
    </source>
</evidence>
<dbReference type="RefSeq" id="XP_002774869.1">
    <property type="nucleotide sequence ID" value="XM_002774823.1"/>
</dbReference>
<dbReference type="Proteomes" id="UP000007800">
    <property type="component" value="Unassembled WGS sequence"/>
</dbReference>
<name>C5L9B4_PERM5</name>
<dbReference type="PROSITE" id="PS51257">
    <property type="entry name" value="PROKAR_LIPOPROTEIN"/>
    <property type="match status" value="1"/>
</dbReference>
<dbReference type="InParanoid" id="C5L9B4"/>
<accession>C5L9B4</accession>
<sequence length="91" mass="10397">MRIVYFFALLFCLVTTPVTGGCFGCLSKKKKKEKTNNKPKQAEELNLGQKSSDDHEGLRSLRVGRLNFTRIVSSPRPKDISHRLAYRNSLR</sequence>
<dbReference type="GeneID" id="9056378"/>
<proteinExistence type="predicted"/>
<evidence type="ECO:0000256" key="2">
    <source>
        <dbReference type="SAM" id="SignalP"/>
    </source>
</evidence>
<reference evidence="3 4" key="1">
    <citation type="submission" date="2008-07" db="EMBL/GenBank/DDBJ databases">
        <authorList>
            <person name="El-Sayed N."/>
            <person name="Caler E."/>
            <person name="Inman J."/>
            <person name="Amedeo P."/>
            <person name="Hass B."/>
            <person name="Wortman J."/>
        </authorList>
    </citation>
    <scope>NUCLEOTIDE SEQUENCE [LARGE SCALE GENOMIC DNA]</scope>
    <source>
        <strain evidence="4">ATCC 50983 / TXsc</strain>
    </source>
</reference>
<organism evidence="4">
    <name type="scientific">Perkinsus marinus (strain ATCC 50983 / TXsc)</name>
    <dbReference type="NCBI Taxonomy" id="423536"/>
    <lineage>
        <taxon>Eukaryota</taxon>
        <taxon>Sar</taxon>
        <taxon>Alveolata</taxon>
        <taxon>Perkinsozoa</taxon>
        <taxon>Perkinsea</taxon>
        <taxon>Perkinsida</taxon>
        <taxon>Perkinsidae</taxon>
        <taxon>Perkinsus</taxon>
    </lineage>
</organism>
<protein>
    <recommendedName>
        <fullName evidence="5">Secreted protein</fullName>
    </recommendedName>
</protein>
<feature type="region of interest" description="Disordered" evidence="1">
    <location>
        <begin position="29"/>
        <end position="58"/>
    </location>
</feature>
<feature type="signal peptide" evidence="2">
    <location>
        <begin position="1"/>
        <end position="20"/>
    </location>
</feature>
<keyword evidence="4" id="KW-1185">Reference proteome</keyword>
<feature type="chain" id="PRO_5002954658" description="Secreted protein" evidence="2">
    <location>
        <begin position="21"/>
        <end position="91"/>
    </location>
</feature>
<evidence type="ECO:0000313" key="3">
    <source>
        <dbReference type="EMBL" id="EER06685.1"/>
    </source>
</evidence>
<evidence type="ECO:0008006" key="5">
    <source>
        <dbReference type="Google" id="ProtNLM"/>
    </source>
</evidence>
<dbReference type="AlphaFoldDB" id="C5L9B4"/>
<keyword evidence="2" id="KW-0732">Signal</keyword>
<dbReference type="EMBL" id="GG680397">
    <property type="protein sequence ID" value="EER06685.1"/>
    <property type="molecule type" value="Genomic_DNA"/>
</dbReference>